<proteinExistence type="predicted"/>
<sequence length="286" mass="29808">MTAGFMLDTLKWTCAAGLIALAHLAAIRLSEAGEGGTEALIEPVFVELVMPEAEPQPVPVAASSAESGTPRDDPAAAEAAPDQAMPELAIPFTPLPSINAAQLLPEPDAPTPEVPDFVLPPMQTLPPSTDFAELIDLQPRLIRSQRPAARPRQPEPALQRQAAPKPAATPDAATRQPSSPAAQGVPSQPARAAPSAGARQNWQRQAGAMIARHMQRTRLGAGRGSVTVQLAITVGAGGTIQAQLANSTGDARHDSAISRQAARLPRVPPPPGGQPVRMVLPIRIDL</sequence>
<dbReference type="Proteomes" id="UP000234882">
    <property type="component" value="Chromosome"/>
</dbReference>
<feature type="compositionally biased region" description="Low complexity" evidence="1">
    <location>
        <begin position="56"/>
        <end position="67"/>
    </location>
</feature>
<reference evidence="3" key="1">
    <citation type="submission" date="2017-12" db="EMBL/GenBank/DDBJ databases">
        <title>Genomic analysis of Paracoccus sp. CBA4604.</title>
        <authorList>
            <person name="Roh S.W."/>
            <person name="Kim J.Y."/>
            <person name="Kim J.S."/>
        </authorList>
    </citation>
    <scope>NUCLEOTIDE SEQUENCE [LARGE SCALE GENOMIC DNA]</scope>
    <source>
        <strain evidence="3">CBA4604</strain>
    </source>
</reference>
<evidence type="ECO:0008006" key="4">
    <source>
        <dbReference type="Google" id="ProtNLM"/>
    </source>
</evidence>
<evidence type="ECO:0000313" key="2">
    <source>
        <dbReference type="EMBL" id="AUM75246.1"/>
    </source>
</evidence>
<dbReference type="Gene3D" id="3.30.1150.10">
    <property type="match status" value="1"/>
</dbReference>
<evidence type="ECO:0000256" key="1">
    <source>
        <dbReference type="SAM" id="MobiDB-lite"/>
    </source>
</evidence>
<dbReference type="EMBL" id="CP025583">
    <property type="protein sequence ID" value="AUM75246.1"/>
    <property type="molecule type" value="Genomic_DNA"/>
</dbReference>
<accession>A0A2K9MJP0</accession>
<gene>
    <name evidence="2" type="ORF">CYR75_13895</name>
</gene>
<protein>
    <recommendedName>
        <fullName evidence="4">Energy transducer TonB</fullName>
    </recommendedName>
</protein>
<feature type="compositionally biased region" description="Low complexity" evidence="1">
    <location>
        <begin position="145"/>
        <end position="174"/>
    </location>
</feature>
<dbReference type="SUPFAM" id="SSF74653">
    <property type="entry name" value="TolA/TonB C-terminal domain"/>
    <property type="match status" value="1"/>
</dbReference>
<organism evidence="2 3">
    <name type="scientific">Paracoccus jeotgali</name>
    <dbReference type="NCBI Taxonomy" id="2065379"/>
    <lineage>
        <taxon>Bacteria</taxon>
        <taxon>Pseudomonadati</taxon>
        <taxon>Pseudomonadota</taxon>
        <taxon>Alphaproteobacteria</taxon>
        <taxon>Rhodobacterales</taxon>
        <taxon>Paracoccaceae</taxon>
        <taxon>Paracoccus</taxon>
    </lineage>
</organism>
<dbReference type="KEGG" id="paru:CYR75_13895"/>
<feature type="region of interest" description="Disordered" evidence="1">
    <location>
        <begin position="145"/>
        <end position="203"/>
    </location>
</feature>
<name>A0A2K9MJP0_9RHOB</name>
<dbReference type="AlphaFoldDB" id="A0A2K9MJP0"/>
<keyword evidence="3" id="KW-1185">Reference proteome</keyword>
<feature type="region of interest" description="Disordered" evidence="1">
    <location>
        <begin position="56"/>
        <end position="81"/>
    </location>
</feature>
<evidence type="ECO:0000313" key="3">
    <source>
        <dbReference type="Proteomes" id="UP000234882"/>
    </source>
</evidence>